<dbReference type="OrthoDB" id="6401854at2"/>
<dbReference type="eggNOG" id="ENOG5033YSX">
    <property type="taxonomic scope" value="Bacteria"/>
</dbReference>
<gene>
    <name evidence="3" type="ordered locus">ABO_1605</name>
</gene>
<dbReference type="AlphaFoldDB" id="Q0VP45"/>
<dbReference type="RefSeq" id="WP_011588886.1">
    <property type="nucleotide sequence ID" value="NC_008260.1"/>
</dbReference>
<accession>Q0VP45</accession>
<evidence type="ECO:0000256" key="1">
    <source>
        <dbReference type="SAM" id="Coils"/>
    </source>
</evidence>
<proteinExistence type="predicted"/>
<keyword evidence="1" id="KW-0175">Coiled coil</keyword>
<dbReference type="EMBL" id="AM286690">
    <property type="protein sequence ID" value="CAL17053.1"/>
    <property type="molecule type" value="Genomic_DNA"/>
</dbReference>
<protein>
    <submittedName>
        <fullName evidence="3">Uncharacterized protein</fullName>
    </submittedName>
</protein>
<feature type="coiled-coil region" evidence="1">
    <location>
        <begin position="44"/>
        <end position="113"/>
    </location>
</feature>
<dbReference type="KEGG" id="abo:ABO_1605"/>
<sequence length="229" mass="24943">MSNWFQEHPIFTIIGHTALVATTTIVFTTFVLDENKINFYKAQSESATAQINNEKAVAEQYKAKISVLESDITALRSDNERYLKWLGQDPKSFPSLEQEIKNLNAKLKDAALASIAKSSNDSKSNTSPITSPAEASPLPYQFSSEFLRGSSFVDPKTRATIGVSDISPKFTATGVLSIPGKGNLDLSGVKPGSSWSFSENGINYKLTLEGVNWINNTLKASVVEMPASK</sequence>
<evidence type="ECO:0000313" key="3">
    <source>
        <dbReference type="EMBL" id="CAL17053.1"/>
    </source>
</evidence>
<keyword evidence="2" id="KW-0472">Membrane</keyword>
<feature type="transmembrane region" description="Helical" evidence="2">
    <location>
        <begin position="12"/>
        <end position="32"/>
    </location>
</feature>
<dbReference type="HOGENOM" id="CLU_1234575_0_0_6"/>
<dbReference type="Proteomes" id="UP000008871">
    <property type="component" value="Chromosome"/>
</dbReference>
<reference evidence="3 4" key="1">
    <citation type="journal article" date="2006" name="Nat. Biotechnol.">
        <title>Genome sequence of the ubiquitous hydrocarbon-degrading marine bacterium Alcanivorax borkumensis.</title>
        <authorList>
            <person name="Schneiker S."/>
            <person name="Martins dos Santos V.A.P."/>
            <person name="Bartels D."/>
            <person name="Bekel T."/>
            <person name="Brecht M."/>
            <person name="Buhrmester J."/>
            <person name="Chernikova T.N."/>
            <person name="Denaro R."/>
            <person name="Ferrer M."/>
            <person name="Gertler C."/>
            <person name="Goesmann A."/>
            <person name="Golyshina O.V."/>
            <person name="Kaminski F."/>
            <person name="Khachane A.N."/>
            <person name="Lang S."/>
            <person name="Linke B."/>
            <person name="McHardy A.C."/>
            <person name="Meyer F."/>
            <person name="Nechitaylo T."/>
            <person name="Puehler A."/>
            <person name="Regenhardt D."/>
            <person name="Rupp O."/>
            <person name="Sabirova J.S."/>
            <person name="Selbitschka W."/>
            <person name="Yakimov M.M."/>
            <person name="Timmis K.N."/>
            <person name="Vorhoelter F.-J."/>
            <person name="Weidner S."/>
            <person name="Kaiser O."/>
            <person name="Golyshin P.N."/>
        </authorList>
    </citation>
    <scope>NUCLEOTIDE SEQUENCE [LARGE SCALE GENOMIC DNA]</scope>
    <source>
        <strain evidence="4">ATCC 700651 / DSM 11573 / NCIMB 13689 / SK2</strain>
    </source>
</reference>
<dbReference type="STRING" id="393595.ABO_1605"/>
<name>Q0VP45_ALCBS</name>
<evidence type="ECO:0000256" key="2">
    <source>
        <dbReference type="SAM" id="Phobius"/>
    </source>
</evidence>
<keyword evidence="2" id="KW-0812">Transmembrane</keyword>
<evidence type="ECO:0000313" key="4">
    <source>
        <dbReference type="Proteomes" id="UP000008871"/>
    </source>
</evidence>
<keyword evidence="2" id="KW-1133">Transmembrane helix</keyword>
<organism evidence="3 4">
    <name type="scientific">Alcanivorax borkumensis (strain ATCC 700651 / DSM 11573 / NCIMB 13689 / SK2)</name>
    <dbReference type="NCBI Taxonomy" id="393595"/>
    <lineage>
        <taxon>Bacteria</taxon>
        <taxon>Pseudomonadati</taxon>
        <taxon>Pseudomonadota</taxon>
        <taxon>Gammaproteobacteria</taxon>
        <taxon>Oceanospirillales</taxon>
        <taxon>Alcanivoracaceae</taxon>
        <taxon>Alcanivorax</taxon>
    </lineage>
</organism>
<keyword evidence="4" id="KW-1185">Reference proteome</keyword>